<keyword evidence="4" id="KW-0255">Endonuclease</keyword>
<reference evidence="4 5" key="1">
    <citation type="submission" date="2020-01" db="EMBL/GenBank/DDBJ databases">
        <title>Insect and environment-associated Actinomycetes.</title>
        <authorList>
            <person name="Currrie C."/>
            <person name="Chevrette M."/>
            <person name="Carlson C."/>
            <person name="Stubbendieck R."/>
            <person name="Wendt-Pienkowski E."/>
        </authorList>
    </citation>
    <scope>NUCLEOTIDE SEQUENCE [LARGE SCALE GENOMIC DNA]</scope>
    <source>
        <strain evidence="4 5">SID10258</strain>
    </source>
</reference>
<dbReference type="EMBL" id="JAAGLI010000940">
    <property type="protein sequence ID" value="NEA27530.1"/>
    <property type="molecule type" value="Genomic_DNA"/>
</dbReference>
<feature type="domain" description="ScoMcrA-like N-terminal head" evidence="3">
    <location>
        <begin position="6"/>
        <end position="89"/>
    </location>
</feature>
<keyword evidence="4" id="KW-0378">Hydrolase</keyword>
<keyword evidence="4" id="KW-0540">Nuclease</keyword>
<proteinExistence type="predicted"/>
<protein>
    <submittedName>
        <fullName evidence="4">HNH endonuclease</fullName>
    </submittedName>
</protein>
<dbReference type="InterPro" id="IPR058807">
    <property type="entry name" value="ScoMcrA_N"/>
</dbReference>
<dbReference type="GO" id="GO:0004519">
    <property type="term" value="F:endonuclease activity"/>
    <property type="evidence" value="ECO:0007669"/>
    <property type="project" value="UniProtKB-KW"/>
</dbReference>
<dbReference type="AlphaFoldDB" id="A0A6L9QPY8"/>
<name>A0A6L9QPY8_9ACTN</name>
<dbReference type="Pfam" id="PF26345">
    <property type="entry name" value="ScoMcrA_N"/>
    <property type="match status" value="1"/>
</dbReference>
<gene>
    <name evidence="4" type="ORF">G3I70_34290</name>
</gene>
<dbReference type="Pfam" id="PF26340">
    <property type="entry name" value="DNA-SBD_ScoMcrA"/>
    <property type="match status" value="1"/>
</dbReference>
<evidence type="ECO:0000313" key="5">
    <source>
        <dbReference type="Proteomes" id="UP000475532"/>
    </source>
</evidence>
<feature type="domain" description="ScoMcrA-like DNA sulfur-binding" evidence="2">
    <location>
        <begin position="98"/>
        <end position="249"/>
    </location>
</feature>
<evidence type="ECO:0000259" key="3">
    <source>
        <dbReference type="Pfam" id="PF26345"/>
    </source>
</evidence>
<feature type="region of interest" description="Disordered" evidence="1">
    <location>
        <begin position="277"/>
        <end position="297"/>
    </location>
</feature>
<evidence type="ECO:0000256" key="1">
    <source>
        <dbReference type="SAM" id="MobiDB-lite"/>
    </source>
</evidence>
<comment type="caution">
    <text evidence="4">The sequence shown here is derived from an EMBL/GenBank/DDBJ whole genome shotgun (WGS) entry which is preliminary data.</text>
</comment>
<evidence type="ECO:0000313" key="4">
    <source>
        <dbReference type="EMBL" id="NEA27530.1"/>
    </source>
</evidence>
<dbReference type="InterPro" id="IPR003615">
    <property type="entry name" value="HNH_nuc"/>
</dbReference>
<accession>A0A6L9QPY8</accession>
<dbReference type="InterPro" id="IPR058813">
    <property type="entry name" value="DNA-SBD_ScoMcrA"/>
</dbReference>
<dbReference type="Proteomes" id="UP000475532">
    <property type="component" value="Unassembled WGS sequence"/>
</dbReference>
<organism evidence="4 5">
    <name type="scientific">Actinomadura bangladeshensis</name>
    <dbReference type="NCBI Taxonomy" id="453573"/>
    <lineage>
        <taxon>Bacteria</taxon>
        <taxon>Bacillati</taxon>
        <taxon>Actinomycetota</taxon>
        <taxon>Actinomycetes</taxon>
        <taxon>Streptosporangiales</taxon>
        <taxon>Thermomonosporaceae</taxon>
        <taxon>Actinomadura</taxon>
    </lineage>
</organism>
<sequence length="389" mass="43465">MDLQVITREAVLHAIAECDELGRHRFLDRYGFDPARQYFLYHDGVYYDSKAVVGVAYRHVTGRPLTADQFSGGRQTVVRLLTRLGFEVVNDAPMPPRRRLIEILETLRIASTADGPARHQPITLLWAFGRAARRRPRLVPWRDAHAELRHLMREYGQPSSRPTPEFPIVALAHTALWELPGHIGAIPAAHGKPISWLEEQDPYCGLTAWAYELIASSESPRTEAITTLGTRFFEGAPPEELLKQVGLHRERADVSSPTGSDQLEAYLRLCRTVEAAEERGDHDRTSTTAREQPVRSTAATKAVLIRSGGQCENPLCTGQPKDVTKNGDPILEVDHVQDRATWGRDHPIQMVALCPNCHAIKTRGRTGEQLTEILASEARARHTAWVAQA</sequence>
<evidence type="ECO:0000259" key="2">
    <source>
        <dbReference type="Pfam" id="PF26340"/>
    </source>
</evidence>
<dbReference type="CDD" id="cd00085">
    <property type="entry name" value="HNHc"/>
    <property type="match status" value="1"/>
</dbReference>
<dbReference type="RefSeq" id="WP_163062091.1">
    <property type="nucleotide sequence ID" value="NZ_JAAGLI010000940.1"/>
</dbReference>
<feature type="compositionally biased region" description="Polar residues" evidence="1">
    <location>
        <begin position="286"/>
        <end position="297"/>
    </location>
</feature>